<dbReference type="AlphaFoldDB" id="A0AB39W6N3"/>
<gene>
    <name evidence="1" type="ORF">AB3G34_04695</name>
</gene>
<organism evidence="1">
    <name type="scientific">Flavobacterium sp. WC2409</name>
    <dbReference type="NCBI Taxonomy" id="3234139"/>
    <lineage>
        <taxon>Bacteria</taxon>
        <taxon>Pseudomonadati</taxon>
        <taxon>Bacteroidota</taxon>
        <taxon>Flavobacteriia</taxon>
        <taxon>Flavobacteriales</taxon>
        <taxon>Flavobacteriaceae</taxon>
        <taxon>Flavobacterium</taxon>
    </lineage>
</organism>
<dbReference type="Pfam" id="PF14539">
    <property type="entry name" value="DUF4442"/>
    <property type="match status" value="1"/>
</dbReference>
<dbReference type="InterPro" id="IPR029069">
    <property type="entry name" value="HotDog_dom_sf"/>
</dbReference>
<dbReference type="RefSeq" id="WP_369753596.1">
    <property type="nucleotide sequence ID" value="NZ_CP165625.1"/>
</dbReference>
<accession>A0AB39W6N3</accession>
<name>A0AB39W6N3_9FLAO</name>
<dbReference type="EMBL" id="CP165625">
    <property type="protein sequence ID" value="XDU96407.1"/>
    <property type="molecule type" value="Genomic_DNA"/>
</dbReference>
<sequence>MSVYKKLANLGGRFIGKSKLFKYGFNYSPMYRRSTARIVNISEDLLNVTIKLPISYKNKNYVNSIFGGSMFSAVDPIPMIQLMHLLGDDFVVWDKSAEIYFKKPAKENLYADFNYTVKEVEEILSRVATENEIEVTKVTQLTNLDCTTVYCEVKKTIYIAEKSFFREKKRLRNRE</sequence>
<dbReference type="InterPro" id="IPR027961">
    <property type="entry name" value="DUF4442"/>
</dbReference>
<dbReference type="Gene3D" id="3.10.129.10">
    <property type="entry name" value="Hotdog Thioesterase"/>
    <property type="match status" value="1"/>
</dbReference>
<dbReference type="GO" id="GO:0016787">
    <property type="term" value="F:hydrolase activity"/>
    <property type="evidence" value="ECO:0007669"/>
    <property type="project" value="UniProtKB-KW"/>
</dbReference>
<dbReference type="SUPFAM" id="SSF54637">
    <property type="entry name" value="Thioesterase/thiol ester dehydrase-isomerase"/>
    <property type="match status" value="1"/>
</dbReference>
<evidence type="ECO:0000313" key="1">
    <source>
        <dbReference type="EMBL" id="XDU96407.1"/>
    </source>
</evidence>
<dbReference type="EC" id="3.1.2.-" evidence="1"/>
<reference evidence="1" key="1">
    <citation type="submission" date="2024-07" db="EMBL/GenBank/DDBJ databases">
        <authorList>
            <person name="Biller S.J."/>
        </authorList>
    </citation>
    <scope>NUCLEOTIDE SEQUENCE</scope>
    <source>
        <strain evidence="1">WC2409</strain>
    </source>
</reference>
<proteinExistence type="predicted"/>
<keyword evidence="1" id="KW-0378">Hydrolase</keyword>
<protein>
    <submittedName>
        <fullName evidence="1">PaaI family thioesterase</fullName>
        <ecNumber evidence="1">3.1.2.-</ecNumber>
    </submittedName>
</protein>